<dbReference type="SMART" id="SM00595">
    <property type="entry name" value="MADF"/>
    <property type="match status" value="1"/>
</dbReference>
<feature type="compositionally biased region" description="Low complexity" evidence="1">
    <location>
        <begin position="302"/>
        <end position="325"/>
    </location>
</feature>
<dbReference type="AlphaFoldDB" id="A0A8R1IEZ0"/>
<evidence type="ECO:0000256" key="1">
    <source>
        <dbReference type="SAM" id="MobiDB-lite"/>
    </source>
</evidence>
<feature type="domain" description="MADF" evidence="2">
    <location>
        <begin position="84"/>
        <end position="180"/>
    </location>
</feature>
<evidence type="ECO:0000313" key="3">
    <source>
        <dbReference type="EnsemblMetazoa" id="CJA31523.1"/>
    </source>
</evidence>
<feature type="region of interest" description="Disordered" evidence="1">
    <location>
        <begin position="43"/>
        <end position="64"/>
    </location>
</feature>
<reference evidence="3" key="2">
    <citation type="submission" date="2022-06" db="UniProtKB">
        <authorList>
            <consortium name="EnsemblMetazoa"/>
        </authorList>
    </citation>
    <scope>IDENTIFICATION</scope>
    <source>
        <strain evidence="3">DF5081</strain>
    </source>
</reference>
<evidence type="ECO:0000259" key="2">
    <source>
        <dbReference type="PROSITE" id="PS51029"/>
    </source>
</evidence>
<protein>
    <submittedName>
        <fullName evidence="3">MADF domain-containing protein</fullName>
    </submittedName>
</protein>
<name>A0A8R1IEZ0_CAEJA</name>
<dbReference type="PROSITE" id="PS51029">
    <property type="entry name" value="MADF"/>
    <property type="match status" value="1"/>
</dbReference>
<accession>A0A8R1IEZ0</accession>
<evidence type="ECO:0000313" key="4">
    <source>
        <dbReference type="Proteomes" id="UP000005237"/>
    </source>
</evidence>
<dbReference type="Pfam" id="PF10545">
    <property type="entry name" value="MADF_DNA_bdg"/>
    <property type="match status" value="1"/>
</dbReference>
<dbReference type="EnsemblMetazoa" id="CJA31523.1">
    <property type="protein sequence ID" value="CJA31523.1"/>
    <property type="gene ID" value="WBGene00207370"/>
</dbReference>
<proteinExistence type="predicted"/>
<dbReference type="Proteomes" id="UP000005237">
    <property type="component" value="Unassembled WGS sequence"/>
</dbReference>
<reference evidence="4" key="1">
    <citation type="submission" date="2010-08" db="EMBL/GenBank/DDBJ databases">
        <authorList>
            <consortium name="Caenorhabditis japonica Sequencing Consortium"/>
            <person name="Wilson R.K."/>
        </authorList>
    </citation>
    <scope>NUCLEOTIDE SEQUENCE [LARGE SCALE GENOMIC DNA]</scope>
    <source>
        <strain evidence="4">DF5081</strain>
    </source>
</reference>
<feature type="region of interest" description="Disordered" evidence="1">
    <location>
        <begin position="300"/>
        <end position="325"/>
    </location>
</feature>
<sequence length="353" mass="40507">MSSDSDFELDTVDSFRDENQINGQFIRKGAKFNAKNNYAPKRLFGMKASEQPEEEDVTQKKVGRKSKRKVGESYSLYPASQIAKFLQLIEEYPIIWDSSVDNSHRKELKMKVYDDIERECHHFIPRDKMPGKAARVLFEELSRDYRKHTLRIENSKSGSGTTESDFQFASNMEFLDGARHKREVRNAYVLGKSAVQMLETRCDSPKRKMDVQITTPKRSRTRDGQIDHFFQKMESSTNSMLDALKTSLSDRSGECSSKRVCDSFEQQVVGWSEVDRIIAEAKVITFIKNLKPNDYTFSSNVPTSDATTHPTSSTPSSSLHRTSSFNNSSNLSTYDNDISLFEFNHSTENDDYY</sequence>
<dbReference type="InterPro" id="IPR006578">
    <property type="entry name" value="MADF-dom"/>
</dbReference>
<organism evidence="3 4">
    <name type="scientific">Caenorhabditis japonica</name>
    <dbReference type="NCBI Taxonomy" id="281687"/>
    <lineage>
        <taxon>Eukaryota</taxon>
        <taxon>Metazoa</taxon>
        <taxon>Ecdysozoa</taxon>
        <taxon>Nematoda</taxon>
        <taxon>Chromadorea</taxon>
        <taxon>Rhabditida</taxon>
        <taxon>Rhabditina</taxon>
        <taxon>Rhabditomorpha</taxon>
        <taxon>Rhabditoidea</taxon>
        <taxon>Rhabditidae</taxon>
        <taxon>Peloderinae</taxon>
        <taxon>Caenorhabditis</taxon>
    </lineage>
</organism>
<keyword evidence="4" id="KW-1185">Reference proteome</keyword>